<dbReference type="InterPro" id="IPR006665">
    <property type="entry name" value="OmpA-like"/>
</dbReference>
<reference evidence="7" key="1">
    <citation type="submission" date="2016-05" db="EMBL/GenBank/DDBJ databases">
        <authorList>
            <person name="Behera P."/>
            <person name="Vaishampayan P."/>
            <person name="Singh N."/>
            <person name="Raina V."/>
            <person name="Suar M."/>
            <person name="Pattnaik A."/>
            <person name="Rastogi G."/>
        </authorList>
    </citation>
    <scope>NUCLEOTIDE SEQUENCE [LARGE SCALE GENOMIC DNA]</scope>
    <source>
        <strain evidence="7">MP23</strain>
    </source>
</reference>
<dbReference type="Pfam" id="PF00691">
    <property type="entry name" value="OmpA"/>
    <property type="match status" value="1"/>
</dbReference>
<dbReference type="Gene3D" id="3.30.1330.60">
    <property type="entry name" value="OmpA-like domain"/>
    <property type="match status" value="1"/>
</dbReference>
<comment type="subcellular location">
    <subcellularLocation>
        <location evidence="1">Cell outer membrane</location>
    </subcellularLocation>
</comment>
<feature type="transmembrane region" description="Helical" evidence="4">
    <location>
        <begin position="322"/>
        <end position="343"/>
    </location>
</feature>
<keyword evidence="4" id="KW-0812">Transmembrane</keyword>
<feature type="transmembrane region" description="Helical" evidence="4">
    <location>
        <begin position="7"/>
        <end position="27"/>
    </location>
</feature>
<organism evidence="6 7">
    <name type="scientific">Mangrovibacter phragmitis</name>
    <dbReference type="NCBI Taxonomy" id="1691903"/>
    <lineage>
        <taxon>Bacteria</taxon>
        <taxon>Pseudomonadati</taxon>
        <taxon>Pseudomonadota</taxon>
        <taxon>Gammaproteobacteria</taxon>
        <taxon>Enterobacterales</taxon>
        <taxon>Enterobacteriaceae</taxon>
        <taxon>Mangrovibacter</taxon>
    </lineage>
</organism>
<dbReference type="STRING" id="1691903.A9B99_18635"/>
<dbReference type="InterPro" id="IPR036737">
    <property type="entry name" value="OmpA-like_sf"/>
</dbReference>
<dbReference type="Proteomes" id="UP000078225">
    <property type="component" value="Unassembled WGS sequence"/>
</dbReference>
<dbReference type="CDD" id="cd07185">
    <property type="entry name" value="OmpA_C-like"/>
    <property type="match status" value="1"/>
</dbReference>
<dbReference type="SUPFAM" id="SSF103088">
    <property type="entry name" value="OmpA-like"/>
    <property type="match status" value="1"/>
</dbReference>
<dbReference type="OrthoDB" id="345640at2"/>
<dbReference type="PANTHER" id="PTHR30329">
    <property type="entry name" value="STATOR ELEMENT OF FLAGELLAR MOTOR COMPLEX"/>
    <property type="match status" value="1"/>
</dbReference>
<evidence type="ECO:0000256" key="2">
    <source>
        <dbReference type="ARBA" id="ARBA00023136"/>
    </source>
</evidence>
<accession>A0A1B7L6E5</accession>
<dbReference type="PROSITE" id="PS51123">
    <property type="entry name" value="OMPA_2"/>
    <property type="match status" value="1"/>
</dbReference>
<keyword evidence="7" id="KW-1185">Reference proteome</keyword>
<dbReference type="EMBL" id="LYRP01000003">
    <property type="protein sequence ID" value="OAT77903.1"/>
    <property type="molecule type" value="Genomic_DNA"/>
</dbReference>
<keyword evidence="2 3" id="KW-0472">Membrane</keyword>
<evidence type="ECO:0000256" key="1">
    <source>
        <dbReference type="ARBA" id="ARBA00004442"/>
    </source>
</evidence>
<dbReference type="PANTHER" id="PTHR30329:SF20">
    <property type="entry name" value="EXPORTED PROTEIN"/>
    <property type="match status" value="1"/>
</dbReference>
<sequence length="564" mass="61846">MRDLYPRLLTALGAVLALWLILGFWPLSEASKAVLSLLVVLVCGVMLWRQQGTNRALATRVKGTRQEHLPPEGYQGAVILVCGDNTALFAPDSWQRETCHGWYLRVEDAPQLPLLVQLFNQYRPALVPQLSILLATFPEHHCCEGDFIHRLRGWQRAVGQCHLPLGCALPLWGVTWVSPPVAGTWAEPVWFSALNHHPEMQVHQPGQVNLPLSQWVNDAHGRSRQPCVSMALWLGSLLAWRERTIQPVLSVPAGDLPALEFCQQGVCVAPVQGEQSNLWQQHIASYTTLPPGAAATESSLPLPDLFLPELPHRPGITPQSVFWRYAGLLGGAFLALAMLASWVNNQQFIRDIGDHLALYQRTSGEWAEPVLRAQQRLQADAAQLGTWQRQGVPQRYSLGLYQGERLLPLLEAALTDKAPLPLPHPVVTTTIPEPETLNLDSLSLFDSGKYKLKPGSTSVLVSALVAIRERPGGLVVIAGHTDNTGNPAHNQLLSLKRAEAVRDWMRDTGGVPESCFAVQGYGESRPVAPNGTPEGRARNRRVEITLLPGANACQIPGSNINTAA</sequence>
<evidence type="ECO:0000313" key="7">
    <source>
        <dbReference type="Proteomes" id="UP000078225"/>
    </source>
</evidence>
<dbReference type="InterPro" id="IPR050330">
    <property type="entry name" value="Bact_OuterMem_StrucFunc"/>
</dbReference>
<name>A0A1B7L6E5_9ENTR</name>
<keyword evidence="4" id="KW-1133">Transmembrane helix</keyword>
<protein>
    <submittedName>
        <fullName evidence="6">Cell envelope biogenesis protein OmpA</fullName>
    </submittedName>
</protein>
<proteinExistence type="predicted"/>
<feature type="domain" description="OmpA-like" evidence="5">
    <location>
        <begin position="432"/>
        <end position="550"/>
    </location>
</feature>
<comment type="caution">
    <text evidence="6">The sequence shown here is derived from an EMBL/GenBank/DDBJ whole genome shotgun (WGS) entry which is preliminary data.</text>
</comment>
<feature type="transmembrane region" description="Helical" evidence="4">
    <location>
        <begin position="33"/>
        <end position="50"/>
    </location>
</feature>
<evidence type="ECO:0000256" key="4">
    <source>
        <dbReference type="SAM" id="Phobius"/>
    </source>
</evidence>
<dbReference type="AlphaFoldDB" id="A0A1B7L6E5"/>
<dbReference type="GO" id="GO:0009279">
    <property type="term" value="C:cell outer membrane"/>
    <property type="evidence" value="ECO:0007669"/>
    <property type="project" value="UniProtKB-SubCell"/>
</dbReference>
<dbReference type="RefSeq" id="WP_064595829.1">
    <property type="nucleotide sequence ID" value="NZ_CP134782.1"/>
</dbReference>
<evidence type="ECO:0000256" key="3">
    <source>
        <dbReference type="PROSITE-ProRule" id="PRU00473"/>
    </source>
</evidence>
<evidence type="ECO:0000313" key="6">
    <source>
        <dbReference type="EMBL" id="OAT77903.1"/>
    </source>
</evidence>
<dbReference type="PRINTS" id="PR01021">
    <property type="entry name" value="OMPADOMAIN"/>
</dbReference>
<gene>
    <name evidence="6" type="ORF">A9B99_18635</name>
</gene>
<evidence type="ECO:0000259" key="5">
    <source>
        <dbReference type="PROSITE" id="PS51123"/>
    </source>
</evidence>
<dbReference type="InterPro" id="IPR006664">
    <property type="entry name" value="OMP_bac"/>
</dbReference>